<keyword evidence="12" id="KW-1185">Reference proteome</keyword>
<dbReference type="InterPro" id="IPR033801">
    <property type="entry name" value="CBM6-CBM35-CBM36-like_1"/>
</dbReference>
<dbReference type="InterPro" id="IPR006584">
    <property type="entry name" value="Cellulose-bd_IV"/>
</dbReference>
<protein>
    <submittedName>
        <fullName evidence="11">Choice-of-anchor D domain-containing protein</fullName>
    </submittedName>
</protein>
<keyword evidence="5" id="KW-0969">Cilium</keyword>
<dbReference type="Pfam" id="PF22815">
    <property type="entry name" value="CatAgl_D1"/>
    <property type="match status" value="1"/>
</dbReference>
<dbReference type="SMART" id="SM00231">
    <property type="entry name" value="FA58C"/>
    <property type="match status" value="1"/>
</dbReference>
<evidence type="ECO:0000256" key="8">
    <source>
        <dbReference type="SAM" id="SignalP"/>
    </source>
</evidence>
<dbReference type="SMART" id="SM00606">
    <property type="entry name" value="CBD_IV"/>
    <property type="match status" value="1"/>
</dbReference>
<organism evidence="11 12">
    <name type="scientific">Actinospica durhamensis</name>
    <dbReference type="NCBI Taxonomy" id="1508375"/>
    <lineage>
        <taxon>Bacteria</taxon>
        <taxon>Bacillati</taxon>
        <taxon>Actinomycetota</taxon>
        <taxon>Actinomycetes</taxon>
        <taxon>Catenulisporales</taxon>
        <taxon>Actinospicaceae</taxon>
        <taxon>Actinospica</taxon>
    </lineage>
</organism>
<sequence>MRHSGPPTQPPSSHRRSRRLTALSTAAATAFAGFVLALAPAPAALAASSTATAYQAPGTPSPSVAGATTPFTTYQAPEGQLGGGASVVSLTSSPTSEYDSPQGEATGHAYVQLTGNGQSVQWTNETGTPIDFVNIRASIPDSSTGGGITATLDLYVNGTFRQAINMNSIQTWQYEGNGNYSSSVPDQNAADGDPRDFWDDFSAFVTGTAIAPGSTISLVKDSSNSASSYWINSIDLFDAPAPLAQPANSISITSCGATADNTPTNGAAAAGATDSTADIQNCVSQAESQNKILWIPQGTFYVIGTQSIPVTGITIEGAGYLYSELYRDTPLPNSTPLGSLLQCYSCHIQDFHIDTNSLSRGEADGGGGAEDTTGTNWSIENMWVQHVESSVWASGTGGTVEGNFFTDIFADGCNINNVALTGTSGSNITVENNFIRGTGDDGMAINSVANNGSTTYTAMTNITMEHNTSLAPWGGKGIAVYGGSGHHVEDNYIADTSRYIGLGVGRFGTNGSDMTGATVSGNVVVRSGGNAYFQGQPAMQIGNGGDGQNVGVVSNTVATDNMIVNPVYDGLDFSTSTSTTLSDNQIINPWRDGIVISPQYYPAPSGNAVLTGNSVTGLASGMSAFLNDSSGFTATTSGNSWQNSTAEAPHGTAAAVPGTVQAENYDNGGQGVAYNVNSVNGTDTSYRTDAVDLETTSDTGGGDDLAWTSAGQWFKYTLNVATAGTYTLNIRASSTSGVSDAFHLTDSAGNALTGAETIPATGGGQTWTTVSDTVTLPAGSQTVTLDPDNPGWSLHYLAFSTGVYTTPSALNFGSLAVGQTSSAQSVSVLNPTASAAAVSSIAVTGPFAETNNCGSSIAAGGSCTANVTFTPTAAGAQSGTLTVTAGGVTSTTTLSGTGTAPGSVLNASPTSLTFPSEVIGVAAPTQTVTVTNSGTTSATVSSVAVTGAFTESNNCSTVAVNGTCTVTVGFTPTAAGTNSGTLTITSNANNSPTTVSLSGTGIGAGTNLAPSGTMTASSNASGYPASNANDGNTSTYWESLDGSAFPQTLTANLGRSYPLGSVTLTLPPATAWSTRTETLSVLGSTNGTTYTTLVGSTGLTFNPATGNTVSFNLPTGTNDQYLELSVTANTGWSAAQISEFEIFPAVGGGSGGTATLSASPTSLSFGNQNTGTTSAAQSVTISNTGTVAASISSISTAAPYAQTNTCGSSLAAGATCTASVTFTPTATGSSTGSLTVASNAGNSTLTVALSGTGTSSTTDLALNRPVTASSYTQTYVPANAVDGNTSTYWESVNGSWPATFSVDLGSTTTVGSVVLDLPPSSAWQTRTQTLSVLGSTNNSTWTTLVASATYTWNPSTGNTVTINLPAGTAERYVELSFTANNVQNGAQMSEMEVFS</sequence>
<name>A0A941EM23_9ACTN</name>
<dbReference type="PROSITE" id="PS50022">
    <property type="entry name" value="FA58C_3"/>
    <property type="match status" value="2"/>
</dbReference>
<gene>
    <name evidence="11" type="ORF">KDL01_08885</name>
</gene>
<dbReference type="CDD" id="cd04080">
    <property type="entry name" value="CBM6_cellulase-like"/>
    <property type="match status" value="1"/>
</dbReference>
<dbReference type="PROSITE" id="PS51175">
    <property type="entry name" value="CBM6"/>
    <property type="match status" value="1"/>
</dbReference>
<keyword evidence="3" id="KW-0963">Cytoplasm</keyword>
<keyword evidence="6" id="KW-0966">Cell projection</keyword>
<feature type="signal peptide" evidence="8">
    <location>
        <begin position="1"/>
        <end position="46"/>
    </location>
</feature>
<dbReference type="GO" id="GO:0005975">
    <property type="term" value="P:carbohydrate metabolic process"/>
    <property type="evidence" value="ECO:0007669"/>
    <property type="project" value="UniProtKB-ARBA"/>
</dbReference>
<dbReference type="Gene3D" id="2.60.40.10">
    <property type="entry name" value="Immunoglobulins"/>
    <property type="match status" value="3"/>
</dbReference>
<dbReference type="InterPro" id="IPR011050">
    <property type="entry name" value="Pectin_lyase_fold/virulence"/>
</dbReference>
<feature type="domain" description="CBM6" evidence="10">
    <location>
        <begin position="658"/>
        <end position="800"/>
    </location>
</feature>
<dbReference type="EMBL" id="JAGSOG010000029">
    <property type="protein sequence ID" value="MBR7833378.1"/>
    <property type="molecule type" value="Genomic_DNA"/>
</dbReference>
<dbReference type="Gene3D" id="2.160.20.10">
    <property type="entry name" value="Single-stranded right-handed beta-helix, Pectin lyase-like"/>
    <property type="match status" value="1"/>
</dbReference>
<dbReference type="InterPro" id="IPR013783">
    <property type="entry name" value="Ig-like_fold"/>
</dbReference>
<evidence type="ECO:0000259" key="9">
    <source>
        <dbReference type="PROSITE" id="PS50022"/>
    </source>
</evidence>
<evidence type="ECO:0000256" key="4">
    <source>
        <dbReference type="ARBA" id="ARBA00022729"/>
    </source>
</evidence>
<proteinExistence type="predicted"/>
<reference evidence="11" key="1">
    <citation type="submission" date="2021-04" db="EMBL/GenBank/DDBJ databases">
        <title>Genome based classification of Actinospica acidithermotolerans sp. nov., an actinobacterium isolated from an Indonesian hot spring.</title>
        <authorList>
            <person name="Kusuma A.B."/>
            <person name="Putra K.E."/>
            <person name="Nafisah S."/>
            <person name="Loh J."/>
            <person name="Nouioui I."/>
            <person name="Goodfellow M."/>
        </authorList>
    </citation>
    <scope>NUCLEOTIDE SEQUENCE</scope>
    <source>
        <strain evidence="11">CSCA 57</strain>
    </source>
</reference>
<feature type="domain" description="F5/8 type C" evidence="9">
    <location>
        <begin position="997"/>
        <end position="1145"/>
    </location>
</feature>
<dbReference type="GO" id="GO:0030246">
    <property type="term" value="F:carbohydrate binding"/>
    <property type="evidence" value="ECO:0007669"/>
    <property type="project" value="InterPro"/>
</dbReference>
<dbReference type="RefSeq" id="WP_212527900.1">
    <property type="nucleotide sequence ID" value="NZ_JAGSOG010000029.1"/>
</dbReference>
<dbReference type="InterPro" id="IPR012334">
    <property type="entry name" value="Pectin_lyas_fold"/>
</dbReference>
<dbReference type="InterPro" id="IPR053879">
    <property type="entry name" value="HYDIN_VesB_CFA65-like_Ig"/>
</dbReference>
<dbReference type="InterPro" id="IPR005084">
    <property type="entry name" value="CBM6"/>
</dbReference>
<dbReference type="InterPro" id="IPR006626">
    <property type="entry name" value="PbH1"/>
</dbReference>
<evidence type="ECO:0000256" key="7">
    <source>
        <dbReference type="SAM" id="MobiDB-lite"/>
    </source>
</evidence>
<dbReference type="Proteomes" id="UP000675781">
    <property type="component" value="Unassembled WGS sequence"/>
</dbReference>
<comment type="caution">
    <text evidence="11">The sequence shown here is derived from an EMBL/GenBank/DDBJ whole genome shotgun (WGS) entry which is preliminary data.</text>
</comment>
<feature type="region of interest" description="Disordered" evidence="7">
    <location>
        <begin position="53"/>
        <end position="103"/>
    </location>
</feature>
<dbReference type="SUPFAM" id="SSF51126">
    <property type="entry name" value="Pectin lyase-like"/>
    <property type="match status" value="2"/>
</dbReference>
<dbReference type="InterPro" id="IPR000421">
    <property type="entry name" value="FA58C"/>
</dbReference>
<evidence type="ECO:0000256" key="6">
    <source>
        <dbReference type="ARBA" id="ARBA00023273"/>
    </source>
</evidence>
<comment type="subcellular location">
    <subcellularLocation>
        <location evidence="1">Cell projection</location>
        <location evidence="1">Cilium</location>
    </subcellularLocation>
    <subcellularLocation>
        <location evidence="2">Cytoplasm</location>
    </subcellularLocation>
</comment>
<dbReference type="Pfam" id="PF00754">
    <property type="entry name" value="F5_F8_type_C"/>
    <property type="match status" value="2"/>
</dbReference>
<dbReference type="InterPro" id="IPR031549">
    <property type="entry name" value="ASH"/>
</dbReference>
<evidence type="ECO:0000256" key="5">
    <source>
        <dbReference type="ARBA" id="ARBA00023069"/>
    </source>
</evidence>
<dbReference type="NCBIfam" id="NF012200">
    <property type="entry name" value="choice_anch_D"/>
    <property type="match status" value="3"/>
</dbReference>
<evidence type="ECO:0000256" key="1">
    <source>
        <dbReference type="ARBA" id="ARBA00004138"/>
    </source>
</evidence>
<evidence type="ECO:0000313" key="11">
    <source>
        <dbReference type="EMBL" id="MBR7833378.1"/>
    </source>
</evidence>
<evidence type="ECO:0000256" key="3">
    <source>
        <dbReference type="ARBA" id="ARBA00022490"/>
    </source>
</evidence>
<evidence type="ECO:0000313" key="12">
    <source>
        <dbReference type="Proteomes" id="UP000675781"/>
    </source>
</evidence>
<evidence type="ECO:0000256" key="2">
    <source>
        <dbReference type="ARBA" id="ARBA00004496"/>
    </source>
</evidence>
<dbReference type="InterPro" id="IPR008979">
    <property type="entry name" value="Galactose-bd-like_sf"/>
</dbReference>
<dbReference type="SMART" id="SM00710">
    <property type="entry name" value="PbH1"/>
    <property type="match status" value="8"/>
</dbReference>
<dbReference type="Gene3D" id="2.60.120.260">
    <property type="entry name" value="Galactose-binding domain-like"/>
    <property type="match status" value="3"/>
</dbReference>
<evidence type="ECO:0000259" key="10">
    <source>
        <dbReference type="PROSITE" id="PS51175"/>
    </source>
</evidence>
<dbReference type="Pfam" id="PF03422">
    <property type="entry name" value="CBM_6"/>
    <property type="match status" value="1"/>
</dbReference>
<dbReference type="SUPFAM" id="SSF49785">
    <property type="entry name" value="Galactose-binding domain-like"/>
    <property type="match status" value="3"/>
</dbReference>
<feature type="domain" description="F5/8 type C" evidence="9">
    <location>
        <begin position="1247"/>
        <end position="1395"/>
    </location>
</feature>
<keyword evidence="4 8" id="KW-0732">Signal</keyword>
<accession>A0A941EM23</accession>
<dbReference type="Pfam" id="PF15780">
    <property type="entry name" value="ASH"/>
    <property type="match status" value="2"/>
</dbReference>
<dbReference type="Pfam" id="PF22544">
    <property type="entry name" value="HYDIN_VesB_CFA65-like_Ig"/>
    <property type="match status" value="1"/>
</dbReference>
<dbReference type="GO" id="GO:0005737">
    <property type="term" value="C:cytoplasm"/>
    <property type="evidence" value="ECO:0007669"/>
    <property type="project" value="UniProtKB-SubCell"/>
</dbReference>
<feature type="compositionally biased region" description="Polar residues" evidence="7">
    <location>
        <begin position="88"/>
        <end position="99"/>
    </location>
</feature>
<feature type="region of interest" description="Disordered" evidence="7">
    <location>
        <begin position="1"/>
        <end position="20"/>
    </location>
</feature>
<feature type="chain" id="PRO_5037059979" evidence="8">
    <location>
        <begin position="47"/>
        <end position="1395"/>
    </location>
</feature>